<dbReference type="WBParaSite" id="nRc.2.0.1.t14784-RA">
    <property type="protein sequence ID" value="nRc.2.0.1.t14784-RA"/>
    <property type="gene ID" value="nRc.2.0.1.g14784"/>
</dbReference>
<evidence type="ECO:0000313" key="2">
    <source>
        <dbReference type="WBParaSite" id="nRc.2.0.1.t14784-RA"/>
    </source>
</evidence>
<evidence type="ECO:0000313" key="1">
    <source>
        <dbReference type="Proteomes" id="UP000887565"/>
    </source>
</evidence>
<proteinExistence type="predicted"/>
<accession>A0A915ILP0</accession>
<name>A0A915ILP0_ROMCU</name>
<dbReference type="AlphaFoldDB" id="A0A915ILP0"/>
<organism evidence="1 2">
    <name type="scientific">Romanomermis culicivorax</name>
    <name type="common">Nematode worm</name>
    <dbReference type="NCBI Taxonomy" id="13658"/>
    <lineage>
        <taxon>Eukaryota</taxon>
        <taxon>Metazoa</taxon>
        <taxon>Ecdysozoa</taxon>
        <taxon>Nematoda</taxon>
        <taxon>Enoplea</taxon>
        <taxon>Dorylaimia</taxon>
        <taxon>Mermithida</taxon>
        <taxon>Mermithoidea</taxon>
        <taxon>Mermithidae</taxon>
        <taxon>Romanomermis</taxon>
    </lineage>
</organism>
<protein>
    <submittedName>
        <fullName evidence="2">Uncharacterized protein</fullName>
    </submittedName>
</protein>
<reference evidence="2" key="1">
    <citation type="submission" date="2022-11" db="UniProtKB">
        <authorList>
            <consortium name="WormBaseParasite"/>
        </authorList>
    </citation>
    <scope>IDENTIFICATION</scope>
</reference>
<sequence>MLREKYEEKAGRAGRRLDDVTNMAPASIDMITPEHQPPETETEEDIMNVSDKTLTNVPKKATADIETIIDVASPAVDPTRYLVTPAAMPGQPMIATAAANLDNPHCLIQVYNRAVGLINSWLAYPQYLPLPIPVSSSNLY</sequence>
<keyword evidence="1" id="KW-1185">Reference proteome</keyword>
<dbReference type="Proteomes" id="UP000887565">
    <property type="component" value="Unplaced"/>
</dbReference>